<protein>
    <recommendedName>
        <fullName evidence="9">Aspartate/glutamate/uridylate kinase domain-containing protein</fullName>
    </recommendedName>
</protein>
<feature type="domain" description="Aspartate/glutamate/uridylate kinase" evidence="9">
    <location>
        <begin position="27"/>
        <end position="256"/>
    </location>
</feature>
<keyword evidence="1" id="KW-0963">Cytoplasm</keyword>
<dbReference type="Gene3D" id="3.40.1160.10">
    <property type="entry name" value="Acetylglutamate kinase-like"/>
    <property type="match status" value="1"/>
</dbReference>
<dbReference type="Proteomes" id="UP000078561">
    <property type="component" value="Unassembled WGS sequence"/>
</dbReference>
<evidence type="ECO:0000256" key="2">
    <source>
        <dbReference type="ARBA" id="ARBA00022605"/>
    </source>
</evidence>
<dbReference type="HAMAP" id="MF_00456">
    <property type="entry name" value="ProB"/>
    <property type="match status" value="1"/>
</dbReference>
<keyword evidence="11" id="KW-1185">Reference proteome</keyword>
<dbReference type="SUPFAM" id="SSF88697">
    <property type="entry name" value="PUA domain-like"/>
    <property type="match status" value="1"/>
</dbReference>
<dbReference type="OrthoDB" id="409889at2759"/>
<keyword evidence="3" id="KW-0641">Proline biosynthesis</keyword>
<dbReference type="InterPro" id="IPR001057">
    <property type="entry name" value="Glu/AcGlu_kinase"/>
</dbReference>
<dbReference type="PANTHER" id="PTHR43654:SF3">
    <property type="entry name" value="GLUTAMATE 5-KINASE"/>
    <property type="match status" value="1"/>
</dbReference>
<organism evidence="10">
    <name type="scientific">Absidia glauca</name>
    <name type="common">Pin mould</name>
    <dbReference type="NCBI Taxonomy" id="4829"/>
    <lineage>
        <taxon>Eukaryota</taxon>
        <taxon>Fungi</taxon>
        <taxon>Fungi incertae sedis</taxon>
        <taxon>Mucoromycota</taxon>
        <taxon>Mucoromycotina</taxon>
        <taxon>Mucoromycetes</taxon>
        <taxon>Mucorales</taxon>
        <taxon>Cunninghamellaceae</taxon>
        <taxon>Absidia</taxon>
    </lineage>
</organism>
<proteinExistence type="inferred from homology"/>
<feature type="region of interest" description="Disordered" evidence="8">
    <location>
        <begin position="336"/>
        <end position="372"/>
    </location>
</feature>
<dbReference type="GO" id="GO:0005524">
    <property type="term" value="F:ATP binding"/>
    <property type="evidence" value="ECO:0007669"/>
    <property type="project" value="UniProtKB-KW"/>
</dbReference>
<dbReference type="SUPFAM" id="SSF53633">
    <property type="entry name" value="Carbamate kinase-like"/>
    <property type="match status" value="1"/>
</dbReference>
<evidence type="ECO:0000259" key="9">
    <source>
        <dbReference type="Pfam" id="PF00696"/>
    </source>
</evidence>
<evidence type="ECO:0000256" key="8">
    <source>
        <dbReference type="SAM" id="MobiDB-lite"/>
    </source>
</evidence>
<keyword evidence="5" id="KW-0547">Nucleotide-binding</keyword>
<dbReference type="FunCoup" id="A0A163JGY1">
    <property type="interactions" value="367"/>
</dbReference>
<dbReference type="GO" id="GO:0003723">
    <property type="term" value="F:RNA binding"/>
    <property type="evidence" value="ECO:0007669"/>
    <property type="project" value="InterPro"/>
</dbReference>
<keyword evidence="6" id="KW-0418">Kinase</keyword>
<dbReference type="PIRSF" id="PIRSF000729">
    <property type="entry name" value="GK"/>
    <property type="match status" value="1"/>
</dbReference>
<evidence type="ECO:0000313" key="11">
    <source>
        <dbReference type="Proteomes" id="UP000078561"/>
    </source>
</evidence>
<dbReference type="PROSITE" id="PS00902">
    <property type="entry name" value="GLUTAMATE_5_KINASE"/>
    <property type="match status" value="1"/>
</dbReference>
<keyword evidence="2" id="KW-0028">Amino-acid biosynthesis</keyword>
<sequence>MTESTLKETMVYKNEQNHHRPTKTSLTIVIKVGTSSICDEKTHYPLLGNLSRIVETIVLLKEQNHRVVLVTSAAVGTGLRRLNLKEKPKRQALVQAIAAVGQGRLMSMYDDLFGRFNQTVAQLLLTKNDLAHRTQYLNAVNCIEELLDMGVVPIVNENDTISYSEIKFGDNDTLSAITAGMVKADYLFLLTDVDCLYTDNPRTNPAAQPILVCDDMEQLKKTITVSSPGSSLGTGGMVTKLVAADLATAAGVTTVITRGATPESILPIIEAQDLKTAPCHTRFLAKTQPLVDRMWWILHGLHTAGTLVVDETLVTSMLGEKGADDPFLTLSSFERHEGDESDGTLSSSSSSFSCPHSPPIYDERDDEPPVSKQGVSYASVFAHSIRHVEGHFVEHQAVRVVVKRELPDGIVNQVTVAKGLVNFSSAEIMRIMHAQQQNKIDELGYPHHLCIIDKNNMAVSV</sequence>
<dbReference type="STRING" id="4829.A0A163JGY1"/>
<evidence type="ECO:0000256" key="7">
    <source>
        <dbReference type="ARBA" id="ARBA00022840"/>
    </source>
</evidence>
<dbReference type="PANTHER" id="PTHR43654">
    <property type="entry name" value="GLUTAMATE 5-KINASE"/>
    <property type="match status" value="1"/>
</dbReference>
<accession>A0A163JGY1</accession>
<dbReference type="InterPro" id="IPR036393">
    <property type="entry name" value="AceGlu_kinase-like_sf"/>
</dbReference>
<dbReference type="GO" id="GO:0004349">
    <property type="term" value="F:glutamate 5-kinase activity"/>
    <property type="evidence" value="ECO:0007669"/>
    <property type="project" value="InterPro"/>
</dbReference>
<reference evidence="10" key="1">
    <citation type="submission" date="2016-04" db="EMBL/GenBank/DDBJ databases">
        <authorList>
            <person name="Evans L.H."/>
            <person name="Alamgir A."/>
            <person name="Owens N."/>
            <person name="Weber N.D."/>
            <person name="Virtaneva K."/>
            <person name="Barbian K."/>
            <person name="Babar A."/>
            <person name="Rosenke K."/>
        </authorList>
    </citation>
    <scope>NUCLEOTIDE SEQUENCE [LARGE SCALE GENOMIC DNA]</scope>
    <source>
        <strain evidence="10">CBS 101.48</strain>
    </source>
</reference>
<feature type="compositionally biased region" description="Low complexity" evidence="8">
    <location>
        <begin position="346"/>
        <end position="355"/>
    </location>
</feature>
<keyword evidence="4" id="KW-0808">Transferase</keyword>
<evidence type="ECO:0000256" key="4">
    <source>
        <dbReference type="ARBA" id="ARBA00022679"/>
    </source>
</evidence>
<dbReference type="InterPro" id="IPR036974">
    <property type="entry name" value="PUA_sf"/>
</dbReference>
<dbReference type="InterPro" id="IPR005715">
    <property type="entry name" value="Glu_5kinase/COase_Synthase"/>
</dbReference>
<dbReference type="EMBL" id="LT553525">
    <property type="protein sequence ID" value="SAM01256.1"/>
    <property type="molecule type" value="Genomic_DNA"/>
</dbReference>
<evidence type="ECO:0000256" key="1">
    <source>
        <dbReference type="ARBA" id="ARBA00022490"/>
    </source>
</evidence>
<dbReference type="FunFam" id="3.40.1160.10:FF:000018">
    <property type="entry name" value="Glutamate 5-kinase"/>
    <property type="match status" value="1"/>
</dbReference>
<dbReference type="InterPro" id="IPR019797">
    <property type="entry name" value="Glutamate_5-kinase_CS"/>
</dbReference>
<dbReference type="InterPro" id="IPR015947">
    <property type="entry name" value="PUA-like_sf"/>
</dbReference>
<evidence type="ECO:0000256" key="3">
    <source>
        <dbReference type="ARBA" id="ARBA00022650"/>
    </source>
</evidence>
<dbReference type="InterPro" id="IPR011529">
    <property type="entry name" value="Glu_5kinase"/>
</dbReference>
<dbReference type="GO" id="GO:0005829">
    <property type="term" value="C:cytosol"/>
    <property type="evidence" value="ECO:0007669"/>
    <property type="project" value="TreeGrafter"/>
</dbReference>
<dbReference type="NCBIfam" id="TIGR01027">
    <property type="entry name" value="proB"/>
    <property type="match status" value="1"/>
</dbReference>
<dbReference type="InParanoid" id="A0A163JGY1"/>
<dbReference type="GO" id="GO:1901607">
    <property type="term" value="P:alpha-amino acid biosynthetic process"/>
    <property type="evidence" value="ECO:0007669"/>
    <property type="project" value="UniProtKB-ARBA"/>
</dbReference>
<dbReference type="Pfam" id="PF00696">
    <property type="entry name" value="AA_kinase"/>
    <property type="match status" value="1"/>
</dbReference>
<dbReference type="AlphaFoldDB" id="A0A163JGY1"/>
<evidence type="ECO:0000256" key="6">
    <source>
        <dbReference type="ARBA" id="ARBA00022777"/>
    </source>
</evidence>
<evidence type="ECO:0000256" key="5">
    <source>
        <dbReference type="ARBA" id="ARBA00022741"/>
    </source>
</evidence>
<dbReference type="PROSITE" id="PS50890">
    <property type="entry name" value="PUA"/>
    <property type="match status" value="1"/>
</dbReference>
<dbReference type="PRINTS" id="PR00474">
    <property type="entry name" value="GLU5KINASE"/>
</dbReference>
<dbReference type="InterPro" id="IPR001048">
    <property type="entry name" value="Asp/Glu/Uridylate_kinase"/>
</dbReference>
<dbReference type="CDD" id="cd04242">
    <property type="entry name" value="AAK_G5K_ProB"/>
    <property type="match status" value="1"/>
</dbReference>
<evidence type="ECO:0000313" key="10">
    <source>
        <dbReference type="EMBL" id="SAM01256.1"/>
    </source>
</evidence>
<dbReference type="Gene3D" id="2.30.130.10">
    <property type="entry name" value="PUA domain"/>
    <property type="match status" value="1"/>
</dbReference>
<keyword evidence="7" id="KW-0067">ATP-binding</keyword>
<dbReference type="InterPro" id="IPR041739">
    <property type="entry name" value="G5K_ProB"/>
</dbReference>
<name>A0A163JGY1_ABSGL</name>
<gene>
    <name evidence="10" type="primary">ABSGL_06997.1 scaffold 8715</name>
</gene>